<reference evidence="1 2" key="1">
    <citation type="submission" date="2018-12" db="EMBL/GenBank/DDBJ databases">
        <authorList>
            <consortium name="Pathogen Informatics"/>
        </authorList>
    </citation>
    <scope>NUCLEOTIDE SEQUENCE [LARGE SCALE GENOMIC DNA]</scope>
    <source>
        <strain evidence="1 2">NCTC8284</strain>
    </source>
</reference>
<dbReference type="EMBL" id="LR134405">
    <property type="protein sequence ID" value="VEH66426.1"/>
    <property type="molecule type" value="Genomic_DNA"/>
</dbReference>
<name>A0A448MMT6_9PAST</name>
<dbReference type="AlphaFoldDB" id="A0A448MMT6"/>
<gene>
    <name evidence="1" type="ORF">NCTC8284_01594</name>
</gene>
<proteinExistence type="predicted"/>
<accession>A0A448MMT6</accession>
<evidence type="ECO:0000313" key="1">
    <source>
        <dbReference type="EMBL" id="VEH66426.1"/>
    </source>
</evidence>
<dbReference type="KEGG" id="rpne:NCTC8284_01594"/>
<dbReference type="Proteomes" id="UP000278733">
    <property type="component" value="Chromosome"/>
</dbReference>
<evidence type="ECO:0000313" key="2">
    <source>
        <dbReference type="Proteomes" id="UP000278733"/>
    </source>
</evidence>
<organism evidence="1 2">
    <name type="scientific">Rodentibacter pneumotropicus</name>
    <dbReference type="NCBI Taxonomy" id="758"/>
    <lineage>
        <taxon>Bacteria</taxon>
        <taxon>Pseudomonadati</taxon>
        <taxon>Pseudomonadota</taxon>
        <taxon>Gammaproteobacteria</taxon>
        <taxon>Pasteurellales</taxon>
        <taxon>Pasteurellaceae</taxon>
        <taxon>Rodentibacter</taxon>
    </lineage>
</organism>
<sequence>MIDKKFIIKNKYFSENCKYENFCLKKTKSAVENRLFSVILTRKGDGLIMEGRIIYICAHKHFLYVKLGFPTLGYGMGNFYELYRIIVQGWNIYKS</sequence>
<protein>
    <submittedName>
        <fullName evidence="1">Uncharacterized protein</fullName>
    </submittedName>
</protein>